<dbReference type="RefSeq" id="WP_154917091.1">
    <property type="nucleotide sequence ID" value="NZ_VUOE01000001.1"/>
</dbReference>
<evidence type="ECO:0000313" key="3">
    <source>
        <dbReference type="Proteomes" id="UP000323188"/>
    </source>
</evidence>
<evidence type="ECO:0000259" key="1">
    <source>
        <dbReference type="Pfam" id="PF04738"/>
    </source>
</evidence>
<reference evidence="2 3" key="1">
    <citation type="submission" date="2019-09" db="EMBL/GenBank/DDBJ databases">
        <authorList>
            <person name="Khan S.A."/>
            <person name="Jeon C.O."/>
            <person name="Chun B.H."/>
            <person name="Jeong S.E."/>
        </authorList>
    </citation>
    <scope>NUCLEOTIDE SEQUENCE [LARGE SCALE GENOMIC DNA]</scope>
    <source>
        <strain evidence="2 3">KCTC 42508</strain>
    </source>
</reference>
<sequence>MYTIENPYKPFPNFVLRTPIFDFNIYRELTKDDILTTGKLKEIYNNILIKDACFLASPTLYFELEKWLGGSLEPKKERKIQYSFLKYLTRMTTRCTPFGLFAGCSLGEISDSTIIENNLPHLNIRHTRLDMNYLVSLSQDLSDKNKIRWELLYFPNSSIYSSGTQLRYIEYYYIDSKRHHHIVEVDNSEYLQEVLIMAKSGAYLNDLIEILVKREIPYLESKNFIIELLDCQVLVSELEPSVSGPEFMTQIIDVLGKLESSIEEVEFLKTIEYKLELIDKQIGNNPEKYLKLSEYLSNFHTTFELKYLFQTDLELKPLKNTISKNIVDSVKRGMILLNQMTPSVEESNLSKFKDAFFERYGEREMPLSKVLDIETGLGYLQEQSRGDVNPLVDDISLPTKQDAYNTLKVYHNNILKILERKLIEADKKGLNKIILTELEFEDFPSHWEDLPDTMSSMIQIINDEGSEKIKFSGISGSSAANLIGRFCHGDFKLLYYTKSIVEYEEQMNSDKILAEIIHLPEARVGNILMRPSFRKYEIPFLAKSNAPVENQIPLSDLFISVRNQRIVLRSKTIGREVIPHLTNAHNFTSNAIPIYQFLCDMQTQNLRNGIYFNFGFLDDNRTFLPRVEFENLILHEAKWKIQNNNIKEIYEDIYDINALKEKVKILKKKYRLPQYVLLKDGDNELLVNLENTTSVQMLLDTVKNRREFILTEFLFGQDGIVKSANGYYTHQILLSFYNANKLKN</sequence>
<comment type="caution">
    <text evidence="2">The sequence shown here is derived from an EMBL/GenBank/DDBJ whole genome shotgun (WGS) entry which is preliminary data.</text>
</comment>
<dbReference type="Proteomes" id="UP000323188">
    <property type="component" value="Unassembled WGS sequence"/>
</dbReference>
<evidence type="ECO:0000313" key="2">
    <source>
        <dbReference type="EMBL" id="KAA2218522.1"/>
    </source>
</evidence>
<accession>A0A5B2TVW0</accession>
<name>A0A5B2TVW0_9FLAO</name>
<dbReference type="EMBL" id="VUOE01000001">
    <property type="protein sequence ID" value="KAA2218522.1"/>
    <property type="molecule type" value="Genomic_DNA"/>
</dbReference>
<protein>
    <recommendedName>
        <fullName evidence="1">Lantibiotic dehydratase N-terminal domain-containing protein</fullName>
    </recommendedName>
</protein>
<gene>
    <name evidence="2" type="ORF">F0361_02555</name>
</gene>
<dbReference type="InterPro" id="IPR006827">
    <property type="entry name" value="Lant_deHydtase_N"/>
</dbReference>
<proteinExistence type="predicted"/>
<dbReference type="AlphaFoldDB" id="A0A5B2TVW0"/>
<organism evidence="2 3">
    <name type="scientific">Maribacter flavus</name>
    <dbReference type="NCBI Taxonomy" id="1658664"/>
    <lineage>
        <taxon>Bacteria</taxon>
        <taxon>Pseudomonadati</taxon>
        <taxon>Bacteroidota</taxon>
        <taxon>Flavobacteriia</taxon>
        <taxon>Flavobacteriales</taxon>
        <taxon>Flavobacteriaceae</taxon>
        <taxon>Maribacter</taxon>
    </lineage>
</organism>
<dbReference type="Pfam" id="PF04738">
    <property type="entry name" value="Lant_dehydr_N"/>
    <property type="match status" value="1"/>
</dbReference>
<feature type="domain" description="Lantibiotic dehydratase N-terminal" evidence="1">
    <location>
        <begin position="49"/>
        <end position="698"/>
    </location>
</feature>